<keyword evidence="3" id="KW-1185">Reference proteome</keyword>
<organism evidence="2 3">
    <name type="scientific">Cryptosporangium aurantiacum</name>
    <dbReference type="NCBI Taxonomy" id="134849"/>
    <lineage>
        <taxon>Bacteria</taxon>
        <taxon>Bacillati</taxon>
        <taxon>Actinomycetota</taxon>
        <taxon>Actinomycetes</taxon>
        <taxon>Cryptosporangiales</taxon>
        <taxon>Cryptosporangiaceae</taxon>
        <taxon>Cryptosporangium</taxon>
    </lineage>
</organism>
<feature type="domain" description="DM13" evidence="1">
    <location>
        <begin position="60"/>
        <end position="168"/>
    </location>
</feature>
<name>A0A1M7QC20_9ACTN</name>
<proteinExistence type="predicted"/>
<dbReference type="EMBL" id="FRCS01000004">
    <property type="protein sequence ID" value="SHN28138.1"/>
    <property type="molecule type" value="Genomic_DNA"/>
</dbReference>
<evidence type="ECO:0000259" key="1">
    <source>
        <dbReference type="PROSITE" id="PS51549"/>
    </source>
</evidence>
<sequence>MRRPLLYTLVAMIGLGLGAGLALFEPWRAFTNTTVEEAAPSVGTTGSAESARETTVLARGTLISHEHDTSGTVILFQQPDGSRILRIENLKTSDGPDVKIWLTNAPVIEGTAGWRVFDDGKHVDLGDLKGNLGSQNYEVPADADLKTLTSVSIWCARFHVSFGAAQLTAV</sequence>
<dbReference type="InterPro" id="IPR019545">
    <property type="entry name" value="DM13_domain"/>
</dbReference>
<accession>A0A1M7QC20</accession>
<gene>
    <name evidence="2" type="ORF">SAMN05443668_104435</name>
</gene>
<protein>
    <submittedName>
        <fullName evidence="2">Electron transfer DM13</fullName>
    </submittedName>
</protein>
<dbReference type="Proteomes" id="UP000184440">
    <property type="component" value="Unassembled WGS sequence"/>
</dbReference>
<evidence type="ECO:0000313" key="2">
    <source>
        <dbReference type="EMBL" id="SHN28138.1"/>
    </source>
</evidence>
<evidence type="ECO:0000313" key="3">
    <source>
        <dbReference type="Proteomes" id="UP000184440"/>
    </source>
</evidence>
<dbReference type="STRING" id="134849.SAMN05443668_104435"/>
<dbReference type="PROSITE" id="PS51549">
    <property type="entry name" value="DM13"/>
    <property type="match status" value="1"/>
</dbReference>
<dbReference type="AlphaFoldDB" id="A0A1M7QC20"/>
<dbReference type="Pfam" id="PF10517">
    <property type="entry name" value="DM13"/>
    <property type="match status" value="1"/>
</dbReference>
<reference evidence="2 3" key="1">
    <citation type="submission" date="2016-11" db="EMBL/GenBank/DDBJ databases">
        <authorList>
            <person name="Jaros S."/>
            <person name="Januszkiewicz K."/>
            <person name="Wedrychowicz H."/>
        </authorList>
    </citation>
    <scope>NUCLEOTIDE SEQUENCE [LARGE SCALE GENOMIC DNA]</scope>
    <source>
        <strain evidence="2 3">DSM 46144</strain>
    </source>
</reference>